<dbReference type="RefSeq" id="WP_012892691.1">
    <property type="nucleotide sequence ID" value="NC_013595.1"/>
</dbReference>
<evidence type="ECO:0008006" key="3">
    <source>
        <dbReference type="Google" id="ProtNLM"/>
    </source>
</evidence>
<evidence type="ECO:0000313" key="1">
    <source>
        <dbReference type="EMBL" id="ACZ88956.1"/>
    </source>
</evidence>
<dbReference type="eggNOG" id="ENOG5033N20">
    <property type="taxonomic scope" value="Bacteria"/>
</dbReference>
<organism evidence="1 2">
    <name type="scientific">Streptosporangium roseum (strain ATCC 12428 / DSM 43021 / JCM 3005 / KCTC 9067 / NCIMB 10171 / NRRL 2505 / NI 9100)</name>
    <dbReference type="NCBI Taxonomy" id="479432"/>
    <lineage>
        <taxon>Bacteria</taxon>
        <taxon>Bacillati</taxon>
        <taxon>Actinomycetota</taxon>
        <taxon>Actinomycetes</taxon>
        <taxon>Streptosporangiales</taxon>
        <taxon>Streptosporangiaceae</taxon>
        <taxon>Streptosporangium</taxon>
    </lineage>
</organism>
<keyword evidence="2" id="KW-1185">Reference proteome</keyword>
<dbReference type="OrthoDB" id="3531020at2"/>
<dbReference type="KEGG" id="sro:Sros_6228"/>
<sequence>MPRFTVMIIAFAALVVGCTGGEAVNRPAMTQAQALVRIEQLIKETVDAITPKPRLDLYRPSLNINGCFDPTDGGSEDRVVISRSYYLRDIAREQIAEVARQVKQHWEQQGHYIEGASKSGLNISGHSQPDDFLLSLSLTGDNDVLGLGVTSPCIWPSGTPEPSSETSVA</sequence>
<dbReference type="EMBL" id="CP001814">
    <property type="protein sequence ID" value="ACZ88956.1"/>
    <property type="molecule type" value="Genomic_DNA"/>
</dbReference>
<gene>
    <name evidence="1" type="ordered locus">Sros_6228</name>
</gene>
<proteinExistence type="predicted"/>
<dbReference type="Proteomes" id="UP000002029">
    <property type="component" value="Chromosome"/>
</dbReference>
<dbReference type="PROSITE" id="PS51257">
    <property type="entry name" value="PROKAR_LIPOPROTEIN"/>
    <property type="match status" value="1"/>
</dbReference>
<evidence type="ECO:0000313" key="2">
    <source>
        <dbReference type="Proteomes" id="UP000002029"/>
    </source>
</evidence>
<protein>
    <recommendedName>
        <fullName evidence="3">Lipoprotein</fullName>
    </recommendedName>
</protein>
<name>D2AYH3_STRRD</name>
<dbReference type="HOGENOM" id="CLU_136168_0_0_11"/>
<dbReference type="AlphaFoldDB" id="D2AYH3"/>
<accession>D2AYH3</accession>
<reference evidence="1 2" key="1">
    <citation type="journal article" date="2010" name="Stand. Genomic Sci.">
        <title>Complete genome sequence of Streptosporangium roseum type strain (NI 9100).</title>
        <authorList>
            <person name="Nolan M."/>
            <person name="Sikorski J."/>
            <person name="Jando M."/>
            <person name="Lucas S."/>
            <person name="Lapidus A."/>
            <person name="Glavina Del Rio T."/>
            <person name="Chen F."/>
            <person name="Tice H."/>
            <person name="Pitluck S."/>
            <person name="Cheng J.F."/>
            <person name="Chertkov O."/>
            <person name="Sims D."/>
            <person name="Meincke L."/>
            <person name="Brettin T."/>
            <person name="Han C."/>
            <person name="Detter J.C."/>
            <person name="Bruce D."/>
            <person name="Goodwin L."/>
            <person name="Land M."/>
            <person name="Hauser L."/>
            <person name="Chang Y.J."/>
            <person name="Jeffries C.D."/>
            <person name="Ivanova N."/>
            <person name="Mavromatis K."/>
            <person name="Mikhailova N."/>
            <person name="Chen A."/>
            <person name="Palaniappan K."/>
            <person name="Chain P."/>
            <person name="Rohde M."/>
            <person name="Goker M."/>
            <person name="Bristow J."/>
            <person name="Eisen J.A."/>
            <person name="Markowitz V."/>
            <person name="Hugenholtz P."/>
            <person name="Kyrpides N.C."/>
            <person name="Klenk H.P."/>
        </authorList>
    </citation>
    <scope>NUCLEOTIDE SEQUENCE [LARGE SCALE GENOMIC DNA]</scope>
    <source>
        <strain evidence="2">ATCC 12428 / DSM 43021 / JCM 3005 / NI 9100</strain>
    </source>
</reference>